<dbReference type="GO" id="GO:0008270">
    <property type="term" value="F:zinc ion binding"/>
    <property type="evidence" value="ECO:0007669"/>
    <property type="project" value="InterPro"/>
</dbReference>
<feature type="region of interest" description="Disordered" evidence="4">
    <location>
        <begin position="611"/>
        <end position="646"/>
    </location>
</feature>
<dbReference type="InterPro" id="IPR036864">
    <property type="entry name" value="Zn2-C6_fun-type_DNA-bd_sf"/>
</dbReference>
<evidence type="ECO:0000313" key="6">
    <source>
        <dbReference type="EMBL" id="EON63623.1"/>
    </source>
</evidence>
<dbReference type="CDD" id="cd00067">
    <property type="entry name" value="GAL4"/>
    <property type="match status" value="1"/>
</dbReference>
<dbReference type="GeneID" id="19900162"/>
<dbReference type="AlphaFoldDB" id="R7YP59"/>
<protein>
    <recommendedName>
        <fullName evidence="5">Zn(2)-C6 fungal-type domain-containing protein</fullName>
    </recommendedName>
</protein>
<name>R7YP59_CONA1</name>
<evidence type="ECO:0000259" key="5">
    <source>
        <dbReference type="PROSITE" id="PS50048"/>
    </source>
</evidence>
<evidence type="ECO:0000313" key="7">
    <source>
        <dbReference type="Proteomes" id="UP000016924"/>
    </source>
</evidence>
<dbReference type="SMART" id="SM00066">
    <property type="entry name" value="GAL4"/>
    <property type="match status" value="1"/>
</dbReference>
<keyword evidence="7" id="KW-1185">Reference proteome</keyword>
<dbReference type="Pfam" id="PF00172">
    <property type="entry name" value="Zn_clus"/>
    <property type="match status" value="1"/>
</dbReference>
<proteinExistence type="predicted"/>
<dbReference type="OrthoDB" id="424974at2759"/>
<evidence type="ECO:0000256" key="3">
    <source>
        <dbReference type="ARBA" id="ARBA00023242"/>
    </source>
</evidence>
<dbReference type="PROSITE" id="PS50048">
    <property type="entry name" value="ZN2_CY6_FUNGAL_2"/>
    <property type="match status" value="1"/>
</dbReference>
<dbReference type="InterPro" id="IPR007219">
    <property type="entry name" value="XnlR_reg_dom"/>
</dbReference>
<dbReference type="eggNOG" id="ENOG502SIT3">
    <property type="taxonomic scope" value="Eukaryota"/>
</dbReference>
<dbReference type="OMA" id="CVFPSRK"/>
<gene>
    <name evidence="6" type="ORF">W97_02851</name>
</gene>
<feature type="compositionally biased region" description="Low complexity" evidence="4">
    <location>
        <begin position="611"/>
        <end position="635"/>
    </location>
</feature>
<feature type="domain" description="Zn(2)-C6 fungal-type" evidence="5">
    <location>
        <begin position="16"/>
        <end position="45"/>
    </location>
</feature>
<sequence>MSTPSSAARGVNAQLSCTNCRHRKIKCDKTQPCAACVRSKIDCTFPTERLPRGRQRGSRNRNAELLKRLDQLEGIVEKLGGEASAEKQQKPDAGLEAARAFLRTPPRGSQSPQPTEGPSCNLRPIVKADGSRYLSGDFWTSLSHEVDGLRQLLDEVSDNEGDSADNSPSRLHKGSRPFETPFVFGDGGELKNLRWLHPSYAHAAALVDVYFTRVDGLFKILHRPTGKPSMLEAAANLDSMPQRNSQEALMFAAYFAAITSLSNDECVELFGRDKESLLAQYKYGAEIALSNADFLNSMELRTLQAFVLYLLCLRNHNESRSAWTLISLAVRIAHALDLHRDGPTLSFSPFDTEMRRRLWGALIVLDVRACEDRGSSPLISENTFTTHLPLNINDEDISPESTEAPKEHIGCTEMTFCLISHEASLLAPWLSFRPPADGAHSGQPISRKELEELIKQFSDRLETKYLTHCDVSVPIFWFSATVAQIVCRDMFLHVQYPLQPRQYLPRSRATKESILTAAIESLELCDAIENHPVGHIWGWFSAMYVQWHALAVALAELCVQTSGPLVDRGWAIVDTLFEKYSERVADSKKGLLWRPIRKLYAKAKSARLQNSATAQSSASASAQPQGQSTDTDTPMTNPPPLHTAAALTSHLPPDFPFLSPNIHSHIAPHAPHDISLTGPLHNLGTDPTFDLPLPVPSSRDLDPGGLPTAAINGMSLDPDPFGDQTSWNDWDEYLQATFSAGGIGHESGFPWAGGFGP</sequence>
<dbReference type="InterPro" id="IPR050613">
    <property type="entry name" value="Sec_Metabolite_Reg"/>
</dbReference>
<dbReference type="RefSeq" id="XP_007778940.1">
    <property type="nucleotide sequence ID" value="XM_007780750.1"/>
</dbReference>
<dbReference type="HOGENOM" id="CLU_004083_7_2_1"/>
<dbReference type="EMBL" id="JH767564">
    <property type="protein sequence ID" value="EON63623.1"/>
    <property type="molecule type" value="Genomic_DNA"/>
</dbReference>
<comment type="subcellular location">
    <subcellularLocation>
        <location evidence="1">Nucleus</location>
    </subcellularLocation>
</comment>
<dbReference type="PANTHER" id="PTHR31001:SF50">
    <property type="entry name" value="ZN(II)2CYS6 TRANSCRIPTION FACTOR (EUROFUNG)"/>
    <property type="match status" value="1"/>
</dbReference>
<dbReference type="STRING" id="1168221.R7YP59"/>
<reference evidence="7" key="1">
    <citation type="submission" date="2012-06" db="EMBL/GenBank/DDBJ databases">
        <title>The genome sequence of Coniosporium apollinis CBS 100218.</title>
        <authorList>
            <consortium name="The Broad Institute Genome Sequencing Platform"/>
            <person name="Cuomo C."/>
            <person name="Gorbushina A."/>
            <person name="Noack S."/>
            <person name="Walker B."/>
            <person name="Young S.K."/>
            <person name="Zeng Q."/>
            <person name="Gargeya S."/>
            <person name="Fitzgerald M."/>
            <person name="Haas B."/>
            <person name="Abouelleil A."/>
            <person name="Alvarado L."/>
            <person name="Arachchi H.M."/>
            <person name="Berlin A.M."/>
            <person name="Chapman S.B."/>
            <person name="Goldberg J."/>
            <person name="Griggs A."/>
            <person name="Gujja S."/>
            <person name="Hansen M."/>
            <person name="Howarth C."/>
            <person name="Imamovic A."/>
            <person name="Larimer J."/>
            <person name="McCowan C."/>
            <person name="Montmayeur A."/>
            <person name="Murphy C."/>
            <person name="Neiman D."/>
            <person name="Pearson M."/>
            <person name="Priest M."/>
            <person name="Roberts A."/>
            <person name="Saif S."/>
            <person name="Shea T."/>
            <person name="Sisk P."/>
            <person name="Sykes S."/>
            <person name="Wortman J."/>
            <person name="Nusbaum C."/>
            <person name="Birren B."/>
        </authorList>
    </citation>
    <scope>NUCLEOTIDE SEQUENCE [LARGE SCALE GENOMIC DNA]</scope>
    <source>
        <strain evidence="7">CBS 100218</strain>
    </source>
</reference>
<dbReference type="PROSITE" id="PS00463">
    <property type="entry name" value="ZN2_CY6_FUNGAL_1"/>
    <property type="match status" value="1"/>
</dbReference>
<dbReference type="InterPro" id="IPR001138">
    <property type="entry name" value="Zn2Cys6_DnaBD"/>
</dbReference>
<keyword evidence="2" id="KW-0479">Metal-binding</keyword>
<dbReference type="Gene3D" id="4.10.240.10">
    <property type="entry name" value="Zn(2)-C6 fungal-type DNA-binding domain"/>
    <property type="match status" value="1"/>
</dbReference>
<organism evidence="6 7">
    <name type="scientific">Coniosporium apollinis (strain CBS 100218)</name>
    <name type="common">Rock-inhabiting black yeast</name>
    <dbReference type="NCBI Taxonomy" id="1168221"/>
    <lineage>
        <taxon>Eukaryota</taxon>
        <taxon>Fungi</taxon>
        <taxon>Dikarya</taxon>
        <taxon>Ascomycota</taxon>
        <taxon>Pezizomycotina</taxon>
        <taxon>Dothideomycetes</taxon>
        <taxon>Dothideomycetes incertae sedis</taxon>
        <taxon>Coniosporium</taxon>
    </lineage>
</organism>
<dbReference type="Pfam" id="PF04082">
    <property type="entry name" value="Fungal_trans"/>
    <property type="match status" value="1"/>
</dbReference>
<dbReference type="GO" id="GO:0006351">
    <property type="term" value="P:DNA-templated transcription"/>
    <property type="evidence" value="ECO:0007669"/>
    <property type="project" value="InterPro"/>
</dbReference>
<dbReference type="SMART" id="SM00906">
    <property type="entry name" value="Fungal_trans"/>
    <property type="match status" value="1"/>
</dbReference>
<accession>R7YP59</accession>
<dbReference type="SUPFAM" id="SSF57701">
    <property type="entry name" value="Zn2/Cys6 DNA-binding domain"/>
    <property type="match status" value="1"/>
</dbReference>
<keyword evidence="3" id="KW-0539">Nucleus</keyword>
<evidence type="ECO:0000256" key="2">
    <source>
        <dbReference type="ARBA" id="ARBA00022723"/>
    </source>
</evidence>
<dbReference type="Proteomes" id="UP000016924">
    <property type="component" value="Unassembled WGS sequence"/>
</dbReference>
<dbReference type="PANTHER" id="PTHR31001">
    <property type="entry name" value="UNCHARACTERIZED TRANSCRIPTIONAL REGULATORY PROTEIN"/>
    <property type="match status" value="1"/>
</dbReference>
<dbReference type="CDD" id="cd12148">
    <property type="entry name" value="fungal_TF_MHR"/>
    <property type="match status" value="1"/>
</dbReference>
<dbReference type="GO" id="GO:0000981">
    <property type="term" value="F:DNA-binding transcription factor activity, RNA polymerase II-specific"/>
    <property type="evidence" value="ECO:0007669"/>
    <property type="project" value="InterPro"/>
</dbReference>
<dbReference type="GO" id="GO:0003677">
    <property type="term" value="F:DNA binding"/>
    <property type="evidence" value="ECO:0007669"/>
    <property type="project" value="InterPro"/>
</dbReference>
<dbReference type="GO" id="GO:0005634">
    <property type="term" value="C:nucleus"/>
    <property type="evidence" value="ECO:0007669"/>
    <property type="project" value="UniProtKB-SubCell"/>
</dbReference>
<evidence type="ECO:0000256" key="1">
    <source>
        <dbReference type="ARBA" id="ARBA00004123"/>
    </source>
</evidence>
<evidence type="ECO:0000256" key="4">
    <source>
        <dbReference type="SAM" id="MobiDB-lite"/>
    </source>
</evidence>